<evidence type="ECO:0000256" key="11">
    <source>
        <dbReference type="SAM" id="MobiDB-lite"/>
    </source>
</evidence>
<protein>
    <recommendedName>
        <fullName evidence="10">Flagellar protein FliL</fullName>
    </recommendedName>
</protein>
<evidence type="ECO:0000256" key="10">
    <source>
        <dbReference type="RuleBase" id="RU364125"/>
    </source>
</evidence>
<feature type="region of interest" description="Disordered" evidence="11">
    <location>
        <begin position="49"/>
        <end position="83"/>
    </location>
</feature>
<evidence type="ECO:0000256" key="1">
    <source>
        <dbReference type="ARBA" id="ARBA00002254"/>
    </source>
</evidence>
<evidence type="ECO:0000256" key="2">
    <source>
        <dbReference type="ARBA" id="ARBA00004162"/>
    </source>
</evidence>
<keyword evidence="13" id="KW-1185">Reference proteome</keyword>
<comment type="function">
    <text evidence="1 10">Controls the rotational direction of flagella during chemotaxis.</text>
</comment>
<keyword evidence="6" id="KW-0812">Transmembrane</keyword>
<evidence type="ECO:0000256" key="9">
    <source>
        <dbReference type="ARBA" id="ARBA00023136"/>
    </source>
</evidence>
<evidence type="ECO:0000256" key="5">
    <source>
        <dbReference type="ARBA" id="ARBA00022500"/>
    </source>
</evidence>
<dbReference type="Proteomes" id="UP000755104">
    <property type="component" value="Unassembled WGS sequence"/>
</dbReference>
<evidence type="ECO:0000256" key="3">
    <source>
        <dbReference type="ARBA" id="ARBA00008281"/>
    </source>
</evidence>
<organism evidence="12 13">
    <name type="scientific">Qipengyuania qiaonensis</name>
    <dbReference type="NCBI Taxonomy" id="2867240"/>
    <lineage>
        <taxon>Bacteria</taxon>
        <taxon>Pseudomonadati</taxon>
        <taxon>Pseudomonadota</taxon>
        <taxon>Alphaproteobacteria</taxon>
        <taxon>Sphingomonadales</taxon>
        <taxon>Erythrobacteraceae</taxon>
        <taxon>Qipengyuania</taxon>
    </lineage>
</organism>
<name>A0ABS7J711_9SPHN</name>
<keyword evidence="12" id="KW-0969">Cilium</keyword>
<evidence type="ECO:0000256" key="7">
    <source>
        <dbReference type="ARBA" id="ARBA00022779"/>
    </source>
</evidence>
<keyword evidence="8" id="KW-1133">Transmembrane helix</keyword>
<gene>
    <name evidence="12" type="ORF">K3174_05000</name>
</gene>
<comment type="caution">
    <text evidence="12">The sequence shown here is derived from an EMBL/GenBank/DDBJ whole genome shotgun (WGS) entry which is preliminary data.</text>
</comment>
<keyword evidence="7 10" id="KW-0283">Flagellar rotation</keyword>
<evidence type="ECO:0000256" key="6">
    <source>
        <dbReference type="ARBA" id="ARBA00022692"/>
    </source>
</evidence>
<sequence length="194" mass="20974">MSNEKASEETVKKKGGKLKLVLFALVLLGAGGGGTYAAFASGMLGAHGKHEEDNSPKLVRKGDKDPYAFGEDDKSKEKAPVVHGTGGGEYRTAYYNFTDEFTSNLADGPALIQVSLAASTHYDGRVLMWLNEHETAVRSRVLAELAATGEADLASIRGKEELQQRLTKAINETLEEREGFGGVDSVYFRSFIVQ</sequence>
<keyword evidence="12" id="KW-0282">Flagellum</keyword>
<comment type="similarity">
    <text evidence="3 10">Belongs to the FliL family.</text>
</comment>
<keyword evidence="12" id="KW-0966">Cell projection</keyword>
<evidence type="ECO:0000256" key="4">
    <source>
        <dbReference type="ARBA" id="ARBA00022475"/>
    </source>
</evidence>
<dbReference type="InterPro" id="IPR005503">
    <property type="entry name" value="FliL"/>
</dbReference>
<evidence type="ECO:0000256" key="8">
    <source>
        <dbReference type="ARBA" id="ARBA00022989"/>
    </source>
</evidence>
<accession>A0ABS7J711</accession>
<evidence type="ECO:0000313" key="12">
    <source>
        <dbReference type="EMBL" id="MBX7481879.1"/>
    </source>
</evidence>
<feature type="compositionally biased region" description="Basic and acidic residues" evidence="11">
    <location>
        <begin position="49"/>
        <end position="80"/>
    </location>
</feature>
<keyword evidence="5 10" id="KW-0145">Chemotaxis</keyword>
<dbReference type="Pfam" id="PF03748">
    <property type="entry name" value="FliL"/>
    <property type="match status" value="1"/>
</dbReference>
<keyword evidence="9 10" id="KW-0472">Membrane</keyword>
<comment type="subcellular location">
    <subcellularLocation>
        <location evidence="10">Cell inner membrane</location>
    </subcellularLocation>
    <subcellularLocation>
        <location evidence="2">Cell membrane</location>
        <topology evidence="2">Single-pass membrane protein</topology>
    </subcellularLocation>
</comment>
<dbReference type="RefSeq" id="WP_221556248.1">
    <property type="nucleotide sequence ID" value="NZ_JAIGNO010000002.1"/>
</dbReference>
<keyword evidence="4" id="KW-1003">Cell membrane</keyword>
<evidence type="ECO:0000313" key="13">
    <source>
        <dbReference type="Proteomes" id="UP000755104"/>
    </source>
</evidence>
<dbReference type="PANTHER" id="PTHR35091">
    <property type="entry name" value="FLAGELLAR PROTEIN FLIL"/>
    <property type="match status" value="1"/>
</dbReference>
<dbReference type="EMBL" id="JAIGNO010000002">
    <property type="protein sequence ID" value="MBX7481879.1"/>
    <property type="molecule type" value="Genomic_DNA"/>
</dbReference>
<dbReference type="PANTHER" id="PTHR35091:SF2">
    <property type="entry name" value="FLAGELLAR PROTEIN FLIL"/>
    <property type="match status" value="1"/>
</dbReference>
<reference evidence="12 13" key="1">
    <citation type="submission" date="2021-08" db="EMBL/GenBank/DDBJ databases">
        <title>Comparative Genomics Analysis of the Genus Qipengyuania Reveals Extensive Genetic Diversity and Metabolic Versatility, Including the Description of Fifteen Novel Species.</title>
        <authorList>
            <person name="Liu Y."/>
        </authorList>
    </citation>
    <scope>NUCLEOTIDE SEQUENCE [LARGE SCALE GENOMIC DNA]</scope>
    <source>
        <strain evidence="12 13">6D47A</strain>
    </source>
</reference>
<keyword evidence="10" id="KW-0997">Cell inner membrane</keyword>
<proteinExistence type="inferred from homology"/>